<feature type="compositionally biased region" description="Polar residues" evidence="2">
    <location>
        <begin position="44"/>
        <end position="58"/>
    </location>
</feature>
<proteinExistence type="predicted"/>
<accession>A0A9N9I865</accession>
<feature type="compositionally biased region" description="Polar residues" evidence="2">
    <location>
        <begin position="25"/>
        <end position="37"/>
    </location>
</feature>
<sequence length="207" mass="23109">ERIERVLRKVQKGQYGTKAVPKLTTPLNQSQNQGQESSPPPLSPRSQNRTRIGSNSSLIEVIPEESELPSPRLKNLHSATEELQSPRSSSATSNNSIGSNSSLNSVNTSSTSTQGQSPVLDSNWILSDNLGLQELLILVRSGVDVIEVKDRRQSGWYRNDDPEKILEIIGTIEIREEIKEVYEDVNNELDELEQELDQIMENAIKAF</sequence>
<feature type="compositionally biased region" description="Low complexity" evidence="2">
    <location>
        <begin position="85"/>
        <end position="113"/>
    </location>
</feature>
<comment type="caution">
    <text evidence="3">The sequence shown here is derived from an EMBL/GenBank/DDBJ whole genome shotgun (WGS) entry which is preliminary data.</text>
</comment>
<evidence type="ECO:0000313" key="3">
    <source>
        <dbReference type="EMBL" id="CAG8724704.1"/>
    </source>
</evidence>
<dbReference type="AlphaFoldDB" id="A0A9N9I865"/>
<organism evidence="3 4">
    <name type="scientific">Acaulospora morrowiae</name>
    <dbReference type="NCBI Taxonomy" id="94023"/>
    <lineage>
        <taxon>Eukaryota</taxon>
        <taxon>Fungi</taxon>
        <taxon>Fungi incertae sedis</taxon>
        <taxon>Mucoromycota</taxon>
        <taxon>Glomeromycotina</taxon>
        <taxon>Glomeromycetes</taxon>
        <taxon>Diversisporales</taxon>
        <taxon>Acaulosporaceae</taxon>
        <taxon>Acaulospora</taxon>
    </lineage>
</organism>
<evidence type="ECO:0000256" key="1">
    <source>
        <dbReference type="SAM" id="Coils"/>
    </source>
</evidence>
<feature type="region of interest" description="Disordered" evidence="2">
    <location>
        <begin position="1"/>
        <end position="120"/>
    </location>
</feature>
<feature type="coiled-coil region" evidence="1">
    <location>
        <begin position="175"/>
        <end position="202"/>
    </location>
</feature>
<keyword evidence="4" id="KW-1185">Reference proteome</keyword>
<protein>
    <submittedName>
        <fullName evidence="3">9090_t:CDS:1</fullName>
    </submittedName>
</protein>
<dbReference type="Proteomes" id="UP000789342">
    <property type="component" value="Unassembled WGS sequence"/>
</dbReference>
<gene>
    <name evidence="3" type="ORF">AMORRO_LOCUS13571</name>
</gene>
<name>A0A9N9I865_9GLOM</name>
<evidence type="ECO:0000313" key="4">
    <source>
        <dbReference type="Proteomes" id="UP000789342"/>
    </source>
</evidence>
<dbReference type="OrthoDB" id="196165at2759"/>
<feature type="non-terminal residue" evidence="3">
    <location>
        <position position="1"/>
    </location>
</feature>
<keyword evidence="1" id="KW-0175">Coiled coil</keyword>
<dbReference type="EMBL" id="CAJVPV010023790">
    <property type="protein sequence ID" value="CAG8724704.1"/>
    <property type="molecule type" value="Genomic_DNA"/>
</dbReference>
<evidence type="ECO:0000256" key="2">
    <source>
        <dbReference type="SAM" id="MobiDB-lite"/>
    </source>
</evidence>
<reference evidence="3" key="1">
    <citation type="submission" date="2021-06" db="EMBL/GenBank/DDBJ databases">
        <authorList>
            <person name="Kallberg Y."/>
            <person name="Tangrot J."/>
            <person name="Rosling A."/>
        </authorList>
    </citation>
    <scope>NUCLEOTIDE SEQUENCE</scope>
    <source>
        <strain evidence="3">CL551</strain>
    </source>
</reference>